<dbReference type="AlphaFoldDB" id="A0A140DR86"/>
<protein>
    <recommendedName>
        <fullName evidence="2">PSP1 C-terminal domain-containing protein</fullName>
    </recommendedName>
</protein>
<dbReference type="NCBIfam" id="NF041131">
    <property type="entry name" value="RicT_YaaT_fam"/>
    <property type="match status" value="1"/>
</dbReference>
<dbReference type="PATRIC" id="fig|1702221.3.peg.29"/>
<dbReference type="GO" id="GO:0005737">
    <property type="term" value="C:cytoplasm"/>
    <property type="evidence" value="ECO:0007669"/>
    <property type="project" value="TreeGrafter"/>
</dbReference>
<dbReference type="KEGG" id="fro:AALO17_00290"/>
<keyword evidence="4" id="KW-1185">Reference proteome</keyword>
<dbReference type="PANTHER" id="PTHR43830:SF3">
    <property type="entry name" value="PROTEIN PSP1"/>
    <property type="match status" value="1"/>
</dbReference>
<dbReference type="PROSITE" id="PS51411">
    <property type="entry name" value="PSP1_C"/>
    <property type="match status" value="1"/>
</dbReference>
<evidence type="ECO:0000313" key="4">
    <source>
        <dbReference type="Proteomes" id="UP000069771"/>
    </source>
</evidence>
<dbReference type="InterPro" id="IPR047767">
    <property type="entry name" value="PSP1-like"/>
</dbReference>
<reference evidence="3 4" key="1">
    <citation type="journal article" date="2016" name="Gut Pathog.">
        <title>Whole genome sequencing of "Faecalibaculum rodentium" ALO17, isolated from C57BL/6J laboratory mouse feces.</title>
        <authorList>
            <person name="Lim S."/>
            <person name="Chang D.H."/>
            <person name="Ahn S."/>
            <person name="Kim B.C."/>
        </authorList>
    </citation>
    <scope>NUCLEOTIDE SEQUENCE [LARGE SCALE GENOMIC DNA]</scope>
    <source>
        <strain evidence="3 4">Alo17</strain>
    </source>
</reference>
<dbReference type="Pfam" id="PF04468">
    <property type="entry name" value="PSP1"/>
    <property type="match status" value="1"/>
</dbReference>
<feature type="domain" description="PSP1 C-terminal" evidence="2">
    <location>
        <begin position="68"/>
        <end position="153"/>
    </location>
</feature>
<evidence type="ECO:0000259" key="2">
    <source>
        <dbReference type="PROSITE" id="PS51411"/>
    </source>
</evidence>
<feature type="region of interest" description="Disordered" evidence="1">
    <location>
        <begin position="270"/>
        <end position="386"/>
    </location>
</feature>
<organism evidence="3 4">
    <name type="scientific">Faecalibaculum rodentium</name>
    <dbReference type="NCBI Taxonomy" id="1702221"/>
    <lineage>
        <taxon>Bacteria</taxon>
        <taxon>Bacillati</taxon>
        <taxon>Bacillota</taxon>
        <taxon>Erysipelotrichia</taxon>
        <taxon>Erysipelotrichales</taxon>
        <taxon>Erysipelotrichaceae</taxon>
        <taxon>Faecalibaculum</taxon>
    </lineage>
</organism>
<feature type="compositionally biased region" description="Basic and acidic residues" evidence="1">
    <location>
        <begin position="372"/>
        <end position="386"/>
    </location>
</feature>
<proteinExistence type="predicted"/>
<evidence type="ECO:0000313" key="3">
    <source>
        <dbReference type="EMBL" id="AMK53163.1"/>
    </source>
</evidence>
<evidence type="ECO:0000256" key="1">
    <source>
        <dbReference type="SAM" id="MobiDB-lite"/>
    </source>
</evidence>
<dbReference type="InterPro" id="IPR007557">
    <property type="entry name" value="PSP1_C"/>
</dbReference>
<dbReference type="Proteomes" id="UP000069771">
    <property type="component" value="Chromosome"/>
</dbReference>
<sequence length="386" mass="43987">MTEHERTEYPYLIYIQFEESRKAYSFGSFVKADTGDQVVVETVRGQEIGTVCMPAMPFDSRKAKDDCKPVLRIATPEDLARREENRIRAKDAMAVCTQCIRRLGLDMHLISSEYTLDCAKIIFTYVSDERVDFRQLLKDLAHQLHCRIELRQVGPRNKAKMVGGIGSCGMECCCSRFMSEFDTVSINMAKNQLLALNISKLSGQCGKLKCCLRFENDLYTRMRRNLPRINSQLVFEGTRYRLSSMNLLQQQAKLENREEVKFVDFDTLWPDREDREPGADGAAVKVTGDRQQANSPAAPAVEPGLQTVHRERMSEETGSRSRESRVREGRELRESGKPRKQMPDSTGTGRERKKGKSGGGRRDPRAGGTRNRRAEKQEKSGKEDKR</sequence>
<dbReference type="RefSeq" id="WP_082743141.1">
    <property type="nucleotide sequence ID" value="NZ_CAPBBT010000007.1"/>
</dbReference>
<dbReference type="PANTHER" id="PTHR43830">
    <property type="entry name" value="PROTEIN PSP1"/>
    <property type="match status" value="1"/>
</dbReference>
<dbReference type="GeneID" id="78476954"/>
<dbReference type="OrthoDB" id="9779344at2"/>
<dbReference type="STRING" id="1702221.AALO17_00290"/>
<name>A0A140DR86_9FIRM</name>
<accession>A0A140DR86</accession>
<feature type="compositionally biased region" description="Basic and acidic residues" evidence="1">
    <location>
        <begin position="308"/>
        <end position="337"/>
    </location>
</feature>
<dbReference type="EMBL" id="CP011391">
    <property type="protein sequence ID" value="AMK53163.1"/>
    <property type="molecule type" value="Genomic_DNA"/>
</dbReference>
<gene>
    <name evidence="3" type="ORF">AALO17_00290</name>
</gene>